<reference evidence="7 8" key="1">
    <citation type="submission" date="2016-10" db="EMBL/GenBank/DDBJ databases">
        <title>Paenibacillus species isolates.</title>
        <authorList>
            <person name="Beno S.M."/>
        </authorList>
    </citation>
    <scope>NUCLEOTIDE SEQUENCE [LARGE SCALE GENOMIC DNA]</scope>
    <source>
        <strain evidence="7 8">FSL H7-0604</strain>
    </source>
</reference>
<keyword evidence="3" id="KW-0472">Membrane</keyword>
<dbReference type="EMBL" id="MKQP01000078">
    <property type="protein sequence ID" value="OMD21545.1"/>
    <property type="molecule type" value="Genomic_DNA"/>
</dbReference>
<evidence type="ECO:0000256" key="1">
    <source>
        <dbReference type="ARBA" id="ARBA00022475"/>
    </source>
</evidence>
<sequence>MKKWVSLILSTALVSSLVAGCGSNETSDGNADAAGESKPLKFSISLNTSGNAYTESSKDINTDKWVKELEKRANVDLDIKLIPLKDFDSKMAVMFAGGDIPDVVQNVGGATDKSMAGSVQAGVFMPLDDLLKENAPNLMKVVPQEAWDEVSYDGKIYGIPTWLSNPSRRATFIRTDLLEKTGLPVPVTIEDFLNVLRAFKKLGVSAPYQMRENFKYADIAFGAYDALGYQFTEDNGEIVPKFYNSENMEKALNVYKTMYDEGLIQKDFATIQTAQYGENIAAGNAGIWTANAQNLLDFRTQIAASNPEAKVDIISSPTGDNGQKGYGLYSSVNTSLYINNKVSKEKAARIIQMFEWMQTPEASNFYSFGIEGENYTVKDGKVDYKLPENKAAQDEEKFRTQLRWVGDGTINRERTELLSGGKDVLKALDETLSKEGLGGIGFVPDLESFSKFPDLASKRPDQAPKLIIDHMVKMIYGKEPISDFPKVIEEYKQKGGVEILKEATERYKNNEGILNQQSRK</sequence>
<evidence type="ECO:0000256" key="3">
    <source>
        <dbReference type="ARBA" id="ARBA00023136"/>
    </source>
</evidence>
<keyword evidence="2 6" id="KW-0732">Signal</keyword>
<organism evidence="7 8">
    <name type="scientific">Paenibacillus odorifer</name>
    <dbReference type="NCBI Taxonomy" id="189426"/>
    <lineage>
        <taxon>Bacteria</taxon>
        <taxon>Bacillati</taxon>
        <taxon>Bacillota</taxon>
        <taxon>Bacilli</taxon>
        <taxon>Bacillales</taxon>
        <taxon>Paenibacillaceae</taxon>
        <taxon>Paenibacillus</taxon>
    </lineage>
</organism>
<evidence type="ECO:0000256" key="2">
    <source>
        <dbReference type="ARBA" id="ARBA00022729"/>
    </source>
</evidence>
<dbReference type="InterPro" id="IPR006059">
    <property type="entry name" value="SBP"/>
</dbReference>
<accession>A0A1R0WUQ6</accession>
<dbReference type="Proteomes" id="UP000187465">
    <property type="component" value="Unassembled WGS sequence"/>
</dbReference>
<dbReference type="PANTHER" id="PTHR43649">
    <property type="entry name" value="ARABINOSE-BINDING PROTEIN-RELATED"/>
    <property type="match status" value="1"/>
</dbReference>
<dbReference type="RefSeq" id="WP_036677873.1">
    <property type="nucleotide sequence ID" value="NZ_MKQK01000068.1"/>
</dbReference>
<gene>
    <name evidence="7" type="ORF">BJP51_07960</name>
</gene>
<evidence type="ECO:0000256" key="6">
    <source>
        <dbReference type="SAM" id="SignalP"/>
    </source>
</evidence>
<dbReference type="PROSITE" id="PS51257">
    <property type="entry name" value="PROKAR_LIPOPROTEIN"/>
    <property type="match status" value="1"/>
</dbReference>
<dbReference type="InterPro" id="IPR050490">
    <property type="entry name" value="Bact_solute-bd_prot1"/>
</dbReference>
<dbReference type="PANTHER" id="PTHR43649:SF33">
    <property type="entry name" value="POLYGALACTURONAN_RHAMNOGALACTURONAN-BINDING PROTEIN YTCQ"/>
    <property type="match status" value="1"/>
</dbReference>
<dbReference type="Pfam" id="PF13416">
    <property type="entry name" value="SBP_bac_8"/>
    <property type="match status" value="1"/>
</dbReference>
<keyword evidence="4" id="KW-0564">Palmitate</keyword>
<comment type="caution">
    <text evidence="7">The sequence shown here is derived from an EMBL/GenBank/DDBJ whole genome shotgun (WGS) entry which is preliminary data.</text>
</comment>
<dbReference type="Gene3D" id="3.40.190.10">
    <property type="entry name" value="Periplasmic binding protein-like II"/>
    <property type="match status" value="2"/>
</dbReference>
<feature type="chain" id="PRO_5039312088" evidence="6">
    <location>
        <begin position="22"/>
        <end position="520"/>
    </location>
</feature>
<keyword evidence="1" id="KW-1003">Cell membrane</keyword>
<evidence type="ECO:0000256" key="4">
    <source>
        <dbReference type="ARBA" id="ARBA00023139"/>
    </source>
</evidence>
<protein>
    <submittedName>
        <fullName evidence="7">ABC transporter substrate-binding protein</fullName>
    </submittedName>
</protein>
<evidence type="ECO:0000313" key="7">
    <source>
        <dbReference type="EMBL" id="OMD21545.1"/>
    </source>
</evidence>
<dbReference type="SUPFAM" id="SSF53850">
    <property type="entry name" value="Periplasmic binding protein-like II"/>
    <property type="match status" value="1"/>
</dbReference>
<evidence type="ECO:0000313" key="8">
    <source>
        <dbReference type="Proteomes" id="UP000187465"/>
    </source>
</evidence>
<keyword evidence="5" id="KW-0449">Lipoprotein</keyword>
<dbReference type="AlphaFoldDB" id="A0A1R0WUQ6"/>
<proteinExistence type="predicted"/>
<evidence type="ECO:0000256" key="5">
    <source>
        <dbReference type="ARBA" id="ARBA00023288"/>
    </source>
</evidence>
<feature type="signal peptide" evidence="6">
    <location>
        <begin position="1"/>
        <end position="21"/>
    </location>
</feature>
<name>A0A1R0WUQ6_9BACL</name>